<evidence type="ECO:0000256" key="1">
    <source>
        <dbReference type="SAM" id="MobiDB-lite"/>
    </source>
</evidence>
<evidence type="ECO:0000313" key="3">
    <source>
        <dbReference type="Proteomes" id="UP001159405"/>
    </source>
</evidence>
<keyword evidence="3" id="KW-1185">Reference proteome</keyword>
<sequence length="85" mass="9755">NYHDCLNDVKAATALQPSYLKAIIREHYFLHLYSSKIDKDNQDLLEIKICSVIEREKILSQEGDKAAKEEGDSRTNQKPLDCTCK</sequence>
<feature type="region of interest" description="Disordered" evidence="1">
    <location>
        <begin position="61"/>
        <end position="85"/>
    </location>
</feature>
<feature type="compositionally biased region" description="Basic and acidic residues" evidence="1">
    <location>
        <begin position="61"/>
        <end position="75"/>
    </location>
</feature>
<accession>A0ABN8RT19</accession>
<comment type="caution">
    <text evidence="2">The sequence shown here is derived from an EMBL/GenBank/DDBJ whole genome shotgun (WGS) entry which is preliminary data.</text>
</comment>
<dbReference type="EMBL" id="CALNXK010000324">
    <property type="protein sequence ID" value="CAH3182482.1"/>
    <property type="molecule type" value="Genomic_DNA"/>
</dbReference>
<proteinExistence type="predicted"/>
<reference evidence="2 3" key="1">
    <citation type="submission" date="2022-05" db="EMBL/GenBank/DDBJ databases">
        <authorList>
            <consortium name="Genoscope - CEA"/>
            <person name="William W."/>
        </authorList>
    </citation>
    <scope>NUCLEOTIDE SEQUENCE [LARGE SCALE GENOMIC DNA]</scope>
</reference>
<name>A0ABN8RT19_9CNID</name>
<gene>
    <name evidence="2" type="ORF">PLOB_00026994</name>
</gene>
<dbReference type="Proteomes" id="UP001159405">
    <property type="component" value="Unassembled WGS sequence"/>
</dbReference>
<protein>
    <submittedName>
        <fullName evidence="2">Uncharacterized protein</fullName>
    </submittedName>
</protein>
<evidence type="ECO:0000313" key="2">
    <source>
        <dbReference type="EMBL" id="CAH3182482.1"/>
    </source>
</evidence>
<feature type="non-terminal residue" evidence="2">
    <location>
        <position position="1"/>
    </location>
</feature>
<organism evidence="2 3">
    <name type="scientific">Porites lobata</name>
    <dbReference type="NCBI Taxonomy" id="104759"/>
    <lineage>
        <taxon>Eukaryota</taxon>
        <taxon>Metazoa</taxon>
        <taxon>Cnidaria</taxon>
        <taxon>Anthozoa</taxon>
        <taxon>Hexacorallia</taxon>
        <taxon>Scleractinia</taxon>
        <taxon>Fungiina</taxon>
        <taxon>Poritidae</taxon>
        <taxon>Porites</taxon>
    </lineage>
</organism>